<comment type="caution">
    <text evidence="1">The sequence shown here is derived from an EMBL/GenBank/DDBJ whole genome shotgun (WGS) entry which is preliminary data.</text>
</comment>
<protein>
    <submittedName>
        <fullName evidence="1">Uncharacterized protein</fullName>
    </submittedName>
</protein>
<proteinExistence type="predicted"/>
<dbReference type="EMBL" id="JARAKH010000002">
    <property type="protein sequence ID" value="KAK8406076.1"/>
    <property type="molecule type" value="Genomic_DNA"/>
</dbReference>
<accession>A0AAW0V2K1</accession>
<organism evidence="1 2">
    <name type="scientific">Scylla paramamosain</name>
    <name type="common">Mud crab</name>
    <dbReference type="NCBI Taxonomy" id="85552"/>
    <lineage>
        <taxon>Eukaryota</taxon>
        <taxon>Metazoa</taxon>
        <taxon>Ecdysozoa</taxon>
        <taxon>Arthropoda</taxon>
        <taxon>Crustacea</taxon>
        <taxon>Multicrustacea</taxon>
        <taxon>Malacostraca</taxon>
        <taxon>Eumalacostraca</taxon>
        <taxon>Eucarida</taxon>
        <taxon>Decapoda</taxon>
        <taxon>Pleocyemata</taxon>
        <taxon>Brachyura</taxon>
        <taxon>Eubrachyura</taxon>
        <taxon>Portunoidea</taxon>
        <taxon>Portunidae</taxon>
        <taxon>Portuninae</taxon>
        <taxon>Scylla</taxon>
    </lineage>
</organism>
<reference evidence="1 2" key="1">
    <citation type="submission" date="2023-03" db="EMBL/GenBank/DDBJ databases">
        <title>High-quality genome of Scylla paramamosain provides insights in environmental adaptation.</title>
        <authorList>
            <person name="Zhang L."/>
        </authorList>
    </citation>
    <scope>NUCLEOTIDE SEQUENCE [LARGE SCALE GENOMIC DNA]</scope>
    <source>
        <strain evidence="1">LZ_2023a</strain>
        <tissue evidence="1">Muscle</tissue>
    </source>
</reference>
<evidence type="ECO:0000313" key="1">
    <source>
        <dbReference type="EMBL" id="KAK8406076.1"/>
    </source>
</evidence>
<sequence>METDEGKQAGQLPAVTSITAPSNKEAVSKCVFVCVCVCRIPGEESTVNCPLSSSGAVAARSSHTEDKGKRGVTLRRLKQVCANAGQVVGYGDSQVDRQVLGSRCSGRRNTWNLRPIGSGNSSSLVHELNHIPCCLASSDPVKFSPRPTPRPGAA</sequence>
<name>A0AAW0V2K1_SCYPA</name>
<evidence type="ECO:0000313" key="2">
    <source>
        <dbReference type="Proteomes" id="UP001487740"/>
    </source>
</evidence>
<dbReference type="AlphaFoldDB" id="A0AAW0V2K1"/>
<dbReference type="Proteomes" id="UP001487740">
    <property type="component" value="Unassembled WGS sequence"/>
</dbReference>
<gene>
    <name evidence="1" type="ORF">O3P69_007061</name>
</gene>
<keyword evidence="2" id="KW-1185">Reference proteome</keyword>